<organism evidence="1 2">
    <name type="scientific">Collimonas arenae</name>
    <dbReference type="NCBI Taxonomy" id="279058"/>
    <lineage>
        <taxon>Bacteria</taxon>
        <taxon>Pseudomonadati</taxon>
        <taxon>Pseudomonadota</taxon>
        <taxon>Betaproteobacteria</taxon>
        <taxon>Burkholderiales</taxon>
        <taxon>Oxalobacteraceae</taxon>
        <taxon>Collimonas</taxon>
    </lineage>
</organism>
<dbReference type="Proteomes" id="UP000030302">
    <property type="component" value="Chromosome"/>
</dbReference>
<dbReference type="AlphaFoldDB" id="A0A0A1FC17"/>
<dbReference type="GO" id="GO:0046912">
    <property type="term" value="F:acyltransferase activity, acyl groups converted into alkyl on transfer"/>
    <property type="evidence" value="ECO:0007669"/>
    <property type="project" value="InterPro"/>
</dbReference>
<dbReference type="SUPFAM" id="SSF48256">
    <property type="entry name" value="Citrate synthase"/>
    <property type="match status" value="1"/>
</dbReference>
<dbReference type="HOGENOM" id="CLU_070533_2_0_4"/>
<accession>A0A0A1FC17</accession>
<dbReference type="STRING" id="279058.LT85_3105"/>
<name>A0A0A1FC17_9BURK</name>
<reference evidence="2" key="1">
    <citation type="journal article" date="2014" name="Soil Biol. Biochem.">
        <title>Structure and function of bacterial communities in ageing soils: Insights from the Mendocino ecological staircase.</title>
        <authorList>
            <person name="Uroz S."/>
            <person name="Tech J.J."/>
            <person name="Sawaya N.A."/>
            <person name="Frey-Klett P."/>
            <person name="Leveau J.H.J."/>
        </authorList>
    </citation>
    <scope>NUCLEOTIDE SEQUENCE [LARGE SCALE GENOMIC DNA]</scope>
    <source>
        <strain evidence="2">Cal35</strain>
    </source>
</reference>
<gene>
    <name evidence="1" type="ORF">LT85_3105</name>
</gene>
<dbReference type="KEGG" id="care:LT85_3105"/>
<keyword evidence="2" id="KW-1185">Reference proteome</keyword>
<evidence type="ECO:0000313" key="2">
    <source>
        <dbReference type="Proteomes" id="UP000030302"/>
    </source>
</evidence>
<dbReference type="EMBL" id="CP009962">
    <property type="protein sequence ID" value="AIY42263.1"/>
    <property type="molecule type" value="Genomic_DNA"/>
</dbReference>
<evidence type="ECO:0000313" key="1">
    <source>
        <dbReference type="EMBL" id="AIY42263.1"/>
    </source>
</evidence>
<proteinExistence type="predicted"/>
<protein>
    <submittedName>
        <fullName evidence="1">Uncharacterized protein</fullName>
    </submittedName>
</protein>
<dbReference type="InterPro" id="IPR036969">
    <property type="entry name" value="Citrate_synthase_sf"/>
</dbReference>
<sequence length="243" mass="27339">MFRGHDLHADLKDMDWIELYTFGITGRRFSPQQISVLHALWTYTSYPDPRLWNNRVAALAGSARSTGALGIAAAIAVSEASIYGWQPEIAAADFLVRAYNRTQAGEALQVVLTQELQQHRRILGYGRPVATLQVDERIPAILAHMGREQIEQGPYLQLAFDIERGLLQMGRQLPINYAAVVVAIPLDMGLSPRECYLFLQPSFMAGMPPCYMEASERPEGATFPLRCTQLCYEGPGRRRWQQE</sequence>